<dbReference type="Proteomes" id="UP001176940">
    <property type="component" value="Unassembled WGS sequence"/>
</dbReference>
<organism evidence="1 2">
    <name type="scientific">Ranitomeya imitator</name>
    <name type="common">mimic poison frog</name>
    <dbReference type="NCBI Taxonomy" id="111125"/>
    <lineage>
        <taxon>Eukaryota</taxon>
        <taxon>Metazoa</taxon>
        <taxon>Chordata</taxon>
        <taxon>Craniata</taxon>
        <taxon>Vertebrata</taxon>
        <taxon>Euteleostomi</taxon>
        <taxon>Amphibia</taxon>
        <taxon>Batrachia</taxon>
        <taxon>Anura</taxon>
        <taxon>Neobatrachia</taxon>
        <taxon>Hyloidea</taxon>
        <taxon>Dendrobatidae</taxon>
        <taxon>Dendrobatinae</taxon>
        <taxon>Ranitomeya</taxon>
    </lineage>
</organism>
<dbReference type="PANTHER" id="PTHR21301:SF12">
    <property type="match status" value="1"/>
</dbReference>
<evidence type="ECO:0000313" key="2">
    <source>
        <dbReference type="Proteomes" id="UP001176940"/>
    </source>
</evidence>
<proteinExistence type="predicted"/>
<sequence>MVHKFTDRGYPHGVLTEAKRNMSNSRPKDNPKRIPFVSTFHPFSGLVQSTIRRHWNILTKSYPNITEFKLPFLSCFKRARNLKDRLVKADVGPCTLVPKQTFLHTQRRGTFPCLNCLQCSNVQKGPSVFHPQTGKAIPIKGFYTCESTFVIYLIKCPCGLAYVGETTQTVRDRVAQHKSTIRCNKTHLPLPFHFSEKNHNIAQLQFQVLEQDGNQGKHRVTKRGPALSYPMFTLVTSEDIAESDIVPVYQIKGISKLVKLCLPKVQCFCDSLTSPPSERQVKLYNIVVAIS</sequence>
<dbReference type="EMBL" id="CAUEEQ010000103">
    <property type="protein sequence ID" value="CAJ0915854.1"/>
    <property type="molecule type" value="Genomic_DNA"/>
</dbReference>
<name>A0ABN9KMH9_9NEOB</name>
<evidence type="ECO:0008006" key="3">
    <source>
        <dbReference type="Google" id="ProtNLM"/>
    </source>
</evidence>
<evidence type="ECO:0000313" key="1">
    <source>
        <dbReference type="EMBL" id="CAJ0915854.1"/>
    </source>
</evidence>
<accession>A0ABN9KMH9</accession>
<gene>
    <name evidence="1" type="ORF">RIMI_LOCUS121722</name>
</gene>
<reference evidence="1" key="1">
    <citation type="submission" date="2023-07" db="EMBL/GenBank/DDBJ databases">
        <authorList>
            <person name="Stuckert A."/>
        </authorList>
    </citation>
    <scope>NUCLEOTIDE SEQUENCE</scope>
</reference>
<comment type="caution">
    <text evidence="1">The sequence shown here is derived from an EMBL/GenBank/DDBJ whole genome shotgun (WGS) entry which is preliminary data.</text>
</comment>
<protein>
    <recommendedName>
        <fullName evidence="3">GIY-YIG domain-containing protein</fullName>
    </recommendedName>
</protein>
<dbReference type="PANTHER" id="PTHR21301">
    <property type="entry name" value="REVERSE TRANSCRIPTASE"/>
    <property type="match status" value="1"/>
</dbReference>
<keyword evidence="2" id="KW-1185">Reference proteome</keyword>
<dbReference type="CDD" id="cd10442">
    <property type="entry name" value="GIY-YIG_PLEs"/>
    <property type="match status" value="1"/>
</dbReference>